<organism evidence="3 4">
    <name type="scientific">Thalassotalea marina</name>
    <dbReference type="NCBI Taxonomy" id="1673741"/>
    <lineage>
        <taxon>Bacteria</taxon>
        <taxon>Pseudomonadati</taxon>
        <taxon>Pseudomonadota</taxon>
        <taxon>Gammaproteobacteria</taxon>
        <taxon>Alteromonadales</taxon>
        <taxon>Colwelliaceae</taxon>
        <taxon>Thalassotalea</taxon>
    </lineage>
</organism>
<feature type="transmembrane region" description="Helical" evidence="1">
    <location>
        <begin position="245"/>
        <end position="269"/>
    </location>
</feature>
<feature type="transmembrane region" description="Helical" evidence="1">
    <location>
        <begin position="73"/>
        <end position="94"/>
    </location>
</feature>
<proteinExistence type="predicted"/>
<keyword evidence="4" id="KW-1185">Reference proteome</keyword>
<feature type="domain" description="Heparan-alpha-glucosaminide N-acetyltransferase catalytic" evidence="2">
    <location>
        <begin position="25"/>
        <end position="235"/>
    </location>
</feature>
<feature type="transmembrane region" description="Helical" evidence="1">
    <location>
        <begin position="106"/>
        <end position="128"/>
    </location>
</feature>
<feature type="transmembrane region" description="Helical" evidence="1">
    <location>
        <begin position="134"/>
        <end position="154"/>
    </location>
</feature>
<dbReference type="AlphaFoldDB" id="A0A919BP82"/>
<protein>
    <recommendedName>
        <fullName evidence="2">Heparan-alpha-glucosaminide N-acetyltransferase catalytic domain-containing protein</fullName>
    </recommendedName>
</protein>
<feature type="transmembrane region" description="Helical" evidence="1">
    <location>
        <begin position="289"/>
        <end position="307"/>
    </location>
</feature>
<feature type="transmembrane region" description="Helical" evidence="1">
    <location>
        <begin position="328"/>
        <end position="349"/>
    </location>
</feature>
<name>A0A919BP82_9GAMM</name>
<sequence length="398" mass="45625">MTTQTVTSSWQNHSTVESTINVNKRLASIDALRGLVIVFMLIDHLRDMFYLHVQVADPVNVNVTEPALFLLRLLSSLCAPIFVLLTGLSAYLYGLHHTKQEVAKFLFKRGAILVLLELTVISVAWTGSIPPSKLYLQVIWVIGLSMMLMSALIYLPKKVQWGLAITLIAGHNALDSIQLPSEHTFHTIWAILHQRDWLQITDSLSARTSYPLIPWPGIMLLGYLLGCCFNPVISAQSRQKQLLKLSGGFMVCFILIRMSNLYGDAPWFVGEHFGITLMSFFALTKYPPSLLFTLFTLSIGFVLLVWFEQRQQSKLTKILLDFGSAPMFFYISHLYIIGITYLLCVNIWGKNQGKYFGFDHLGWLWLLFVLMIVPLYFATKWFGKLKQRRKDIRWLKYF</sequence>
<evidence type="ECO:0000259" key="2">
    <source>
        <dbReference type="Pfam" id="PF07786"/>
    </source>
</evidence>
<gene>
    <name evidence="3" type="ORF">GCM10017161_32820</name>
</gene>
<evidence type="ECO:0000313" key="4">
    <source>
        <dbReference type="Proteomes" id="UP000623842"/>
    </source>
</evidence>
<dbReference type="PANTHER" id="PTHR40407">
    <property type="entry name" value="MEMBRANE PROTEIN-LIKE PROTEIN"/>
    <property type="match status" value="1"/>
</dbReference>
<dbReference type="RefSeq" id="WP_229854784.1">
    <property type="nucleotide sequence ID" value="NZ_BNCK01000008.1"/>
</dbReference>
<keyword evidence="1" id="KW-0472">Membrane</keyword>
<accession>A0A919BP82</accession>
<dbReference type="PANTHER" id="PTHR40407:SF1">
    <property type="entry name" value="HEPARAN-ALPHA-GLUCOSAMINIDE N-ACETYLTRANSFERASE CATALYTIC DOMAIN-CONTAINING PROTEIN"/>
    <property type="match status" value="1"/>
</dbReference>
<reference evidence="3" key="1">
    <citation type="journal article" date="2014" name="Int. J. Syst. Evol. Microbiol.">
        <title>Complete genome sequence of Corynebacterium casei LMG S-19264T (=DSM 44701T), isolated from a smear-ripened cheese.</title>
        <authorList>
            <consortium name="US DOE Joint Genome Institute (JGI-PGF)"/>
            <person name="Walter F."/>
            <person name="Albersmeier A."/>
            <person name="Kalinowski J."/>
            <person name="Ruckert C."/>
        </authorList>
    </citation>
    <scope>NUCLEOTIDE SEQUENCE</scope>
    <source>
        <strain evidence="3">KCTC 42731</strain>
    </source>
</reference>
<keyword evidence="1" id="KW-1133">Transmembrane helix</keyword>
<evidence type="ECO:0000256" key="1">
    <source>
        <dbReference type="SAM" id="Phobius"/>
    </source>
</evidence>
<evidence type="ECO:0000313" key="3">
    <source>
        <dbReference type="EMBL" id="GHG01525.1"/>
    </source>
</evidence>
<comment type="caution">
    <text evidence="3">The sequence shown here is derived from an EMBL/GenBank/DDBJ whole genome shotgun (WGS) entry which is preliminary data.</text>
</comment>
<feature type="transmembrane region" description="Helical" evidence="1">
    <location>
        <begin position="212"/>
        <end position="233"/>
    </location>
</feature>
<feature type="transmembrane region" description="Helical" evidence="1">
    <location>
        <begin position="361"/>
        <end position="383"/>
    </location>
</feature>
<reference evidence="3" key="2">
    <citation type="submission" date="2020-09" db="EMBL/GenBank/DDBJ databases">
        <authorList>
            <person name="Sun Q."/>
            <person name="Kim S."/>
        </authorList>
    </citation>
    <scope>NUCLEOTIDE SEQUENCE</scope>
    <source>
        <strain evidence="3">KCTC 42731</strain>
    </source>
</reference>
<keyword evidence="1" id="KW-0812">Transmembrane</keyword>
<dbReference type="EMBL" id="BNCK01000008">
    <property type="protein sequence ID" value="GHG01525.1"/>
    <property type="molecule type" value="Genomic_DNA"/>
</dbReference>
<dbReference type="InterPro" id="IPR012429">
    <property type="entry name" value="HGSNAT_cat"/>
</dbReference>
<dbReference type="Proteomes" id="UP000623842">
    <property type="component" value="Unassembled WGS sequence"/>
</dbReference>
<dbReference type="Pfam" id="PF07786">
    <property type="entry name" value="HGSNAT_cat"/>
    <property type="match status" value="1"/>
</dbReference>